<feature type="binding site" evidence="7">
    <location>
        <begin position="56"/>
        <end position="58"/>
    </location>
    <ligand>
        <name>5-amino-6-(D-ribitylamino)uracil</name>
        <dbReference type="ChEBI" id="CHEBI:15934"/>
    </ligand>
</feature>
<keyword evidence="4 7" id="KW-0686">Riboflavin biosynthesis</keyword>
<reference evidence="8" key="1">
    <citation type="journal article" date="2020" name="mSystems">
        <title>Genome- and Community-Level Interaction Insights into Carbon Utilization and Element Cycling Functions of Hydrothermarchaeota in Hydrothermal Sediment.</title>
        <authorList>
            <person name="Zhou Z."/>
            <person name="Liu Y."/>
            <person name="Xu W."/>
            <person name="Pan J."/>
            <person name="Luo Z.H."/>
            <person name="Li M."/>
        </authorList>
    </citation>
    <scope>NUCLEOTIDE SEQUENCE [LARGE SCALE GENOMIC DNA]</scope>
    <source>
        <strain evidence="8">SpSt-697</strain>
    </source>
</reference>
<accession>A0A7V4E2X0</accession>
<dbReference type="EC" id="2.5.1.78" evidence="3 7"/>
<protein>
    <recommendedName>
        <fullName evidence="3 7">6,7-dimethyl-8-ribityllumazine synthase</fullName>
        <shortName evidence="7">DMRL synthase</shortName>
        <shortName evidence="7">LS</shortName>
        <shortName evidence="7">Lumazine synthase</shortName>
        <ecNumber evidence="3 7">2.5.1.78</ecNumber>
    </recommendedName>
</protein>
<comment type="caution">
    <text evidence="8">The sequence shown here is derived from an EMBL/GenBank/DDBJ whole genome shotgun (WGS) entry which is preliminary data.</text>
</comment>
<feature type="binding site" evidence="7">
    <location>
        <position position="113"/>
    </location>
    <ligand>
        <name>5-amino-6-(D-ribitylamino)uracil</name>
        <dbReference type="ChEBI" id="CHEBI:15934"/>
    </ligand>
</feature>
<sequence length="153" mass="17036">MEVKEFKGYLDARNKKFAIVISRFNEFITQNLLKGALDCLERHNALACDIYWTFGTFEIPGVARQIAEKRNYDAIICLGAIIRGETPHSEYIANEVTKGIAKIYFDTGIPTTFGIITAETLEQAIERAGTKEGNKGFLAALAAIEMANLKEKI</sequence>
<dbReference type="GO" id="GO:0005829">
    <property type="term" value="C:cytosol"/>
    <property type="evidence" value="ECO:0007669"/>
    <property type="project" value="TreeGrafter"/>
</dbReference>
<dbReference type="PANTHER" id="PTHR21058">
    <property type="entry name" value="6,7-DIMETHYL-8-RIBITYLLUMAZINE SYNTHASE DMRL SYNTHASE LUMAZINE SYNTHASE"/>
    <property type="match status" value="1"/>
</dbReference>
<evidence type="ECO:0000256" key="6">
    <source>
        <dbReference type="ARBA" id="ARBA00048785"/>
    </source>
</evidence>
<evidence type="ECO:0000256" key="3">
    <source>
        <dbReference type="ARBA" id="ARBA00012664"/>
    </source>
</evidence>
<dbReference type="Pfam" id="PF00885">
    <property type="entry name" value="DMRL_synthase"/>
    <property type="match status" value="1"/>
</dbReference>
<feature type="binding site" evidence="7">
    <location>
        <begin position="85"/>
        <end position="86"/>
    </location>
    <ligand>
        <name>(2S)-2-hydroxy-3-oxobutyl phosphate</name>
        <dbReference type="ChEBI" id="CHEBI:58830"/>
    </ligand>
</feature>
<feature type="binding site" evidence="7">
    <location>
        <position position="127"/>
    </location>
    <ligand>
        <name>(2S)-2-hydroxy-3-oxobutyl phosphate</name>
        <dbReference type="ChEBI" id="CHEBI:58830"/>
    </ligand>
</feature>
<dbReference type="EMBL" id="DTDR01000062">
    <property type="protein sequence ID" value="HGK63419.1"/>
    <property type="molecule type" value="Genomic_DNA"/>
</dbReference>
<dbReference type="NCBIfam" id="TIGR00114">
    <property type="entry name" value="lumazine-synth"/>
    <property type="match status" value="1"/>
</dbReference>
<comment type="similarity">
    <text evidence="2 7">Belongs to the DMRL synthase family.</text>
</comment>
<dbReference type="PANTHER" id="PTHR21058:SF0">
    <property type="entry name" value="6,7-DIMETHYL-8-RIBITYLLUMAZINE SYNTHASE"/>
    <property type="match status" value="1"/>
</dbReference>
<evidence type="ECO:0000256" key="7">
    <source>
        <dbReference type="HAMAP-Rule" id="MF_00178"/>
    </source>
</evidence>
<feature type="active site" description="Proton donor" evidence="7">
    <location>
        <position position="88"/>
    </location>
</feature>
<dbReference type="InterPro" id="IPR034964">
    <property type="entry name" value="LS"/>
</dbReference>
<dbReference type="AlphaFoldDB" id="A0A7V4E2X0"/>
<dbReference type="GO" id="GO:0009231">
    <property type="term" value="P:riboflavin biosynthetic process"/>
    <property type="evidence" value="ECO:0007669"/>
    <property type="project" value="UniProtKB-UniRule"/>
</dbReference>
<dbReference type="CDD" id="cd09209">
    <property type="entry name" value="Lumazine_synthase-I"/>
    <property type="match status" value="1"/>
</dbReference>
<comment type="function">
    <text evidence="7">Catalyzes the formation of 6,7-dimethyl-8-ribityllumazine by condensation of 5-amino-6-(D-ribitylamino)uracil with 3,4-dihydroxy-2-butanone 4-phosphate. This is the penultimate step in the biosynthesis of riboflavin.</text>
</comment>
<organism evidence="8">
    <name type="scientific">candidate division WOR-3 bacterium</name>
    <dbReference type="NCBI Taxonomy" id="2052148"/>
    <lineage>
        <taxon>Bacteria</taxon>
        <taxon>Bacteria division WOR-3</taxon>
    </lineage>
</organism>
<evidence type="ECO:0000256" key="4">
    <source>
        <dbReference type="ARBA" id="ARBA00022619"/>
    </source>
</evidence>
<proteinExistence type="inferred from homology"/>
<evidence type="ECO:0000256" key="2">
    <source>
        <dbReference type="ARBA" id="ARBA00007424"/>
    </source>
</evidence>
<name>A0A7V4E2X0_UNCW3</name>
<comment type="catalytic activity">
    <reaction evidence="6 7">
        <text>(2S)-2-hydroxy-3-oxobutyl phosphate + 5-amino-6-(D-ribitylamino)uracil = 6,7-dimethyl-8-(1-D-ribityl)lumazine + phosphate + 2 H2O + H(+)</text>
        <dbReference type="Rhea" id="RHEA:26152"/>
        <dbReference type="ChEBI" id="CHEBI:15377"/>
        <dbReference type="ChEBI" id="CHEBI:15378"/>
        <dbReference type="ChEBI" id="CHEBI:15934"/>
        <dbReference type="ChEBI" id="CHEBI:43474"/>
        <dbReference type="ChEBI" id="CHEBI:58201"/>
        <dbReference type="ChEBI" id="CHEBI:58830"/>
        <dbReference type="EC" id="2.5.1.78"/>
    </reaction>
</comment>
<dbReference type="UniPathway" id="UPA00275">
    <property type="reaction ID" value="UER00404"/>
</dbReference>
<gene>
    <name evidence="7" type="primary">ribH</name>
    <name evidence="8" type="ORF">ENU74_02320</name>
</gene>
<dbReference type="HAMAP" id="MF_00178">
    <property type="entry name" value="Lumazine_synth"/>
    <property type="match status" value="1"/>
</dbReference>
<evidence type="ECO:0000256" key="5">
    <source>
        <dbReference type="ARBA" id="ARBA00022679"/>
    </source>
</evidence>
<dbReference type="SUPFAM" id="SSF52121">
    <property type="entry name" value="Lumazine synthase"/>
    <property type="match status" value="1"/>
</dbReference>
<dbReference type="Gene3D" id="3.40.50.960">
    <property type="entry name" value="Lumazine/riboflavin synthase"/>
    <property type="match status" value="1"/>
</dbReference>
<dbReference type="GO" id="GO:0000906">
    <property type="term" value="F:6,7-dimethyl-8-ribityllumazine synthase activity"/>
    <property type="evidence" value="ECO:0007669"/>
    <property type="project" value="UniProtKB-UniRule"/>
</dbReference>
<dbReference type="GO" id="GO:0009349">
    <property type="term" value="C:riboflavin synthase complex"/>
    <property type="evidence" value="ECO:0007669"/>
    <property type="project" value="UniProtKB-UniRule"/>
</dbReference>
<feature type="binding site" evidence="7">
    <location>
        <begin position="80"/>
        <end position="82"/>
    </location>
    <ligand>
        <name>5-amino-6-(D-ribitylamino)uracil</name>
        <dbReference type="ChEBI" id="CHEBI:15934"/>
    </ligand>
</feature>
<dbReference type="InterPro" id="IPR002180">
    <property type="entry name" value="LS/RS"/>
</dbReference>
<feature type="binding site" evidence="7">
    <location>
        <position position="24"/>
    </location>
    <ligand>
        <name>5-amino-6-(D-ribitylamino)uracil</name>
        <dbReference type="ChEBI" id="CHEBI:15934"/>
    </ligand>
</feature>
<keyword evidence="5 7" id="KW-0808">Transferase</keyword>
<comment type="pathway">
    <text evidence="1 7">Cofactor biosynthesis; riboflavin biosynthesis; riboflavin from 2-hydroxy-3-oxobutyl phosphate and 5-amino-6-(D-ribitylamino)uracil: step 1/2.</text>
</comment>
<evidence type="ECO:0000256" key="1">
    <source>
        <dbReference type="ARBA" id="ARBA00004917"/>
    </source>
</evidence>
<evidence type="ECO:0000313" key="8">
    <source>
        <dbReference type="EMBL" id="HGK63419.1"/>
    </source>
</evidence>
<dbReference type="InterPro" id="IPR036467">
    <property type="entry name" value="LS/RS_sf"/>
</dbReference>